<dbReference type="NCBIfam" id="TIGR02937">
    <property type="entry name" value="sigma70-ECF"/>
    <property type="match status" value="1"/>
</dbReference>
<dbReference type="Pfam" id="PF04542">
    <property type="entry name" value="Sigma70_r2"/>
    <property type="match status" value="1"/>
</dbReference>
<dbReference type="SUPFAM" id="SSF88946">
    <property type="entry name" value="Sigma2 domain of RNA polymerase sigma factors"/>
    <property type="match status" value="1"/>
</dbReference>
<dbReference type="Gene3D" id="1.10.1740.10">
    <property type="match status" value="1"/>
</dbReference>
<feature type="domain" description="RNA polymerase sigma-70 region 2" evidence="5">
    <location>
        <begin position="39"/>
        <end position="103"/>
    </location>
</feature>
<dbReference type="Pfam" id="PF08281">
    <property type="entry name" value="Sigma70_r4_2"/>
    <property type="match status" value="1"/>
</dbReference>
<dbReference type="InterPro" id="IPR014284">
    <property type="entry name" value="RNA_pol_sigma-70_dom"/>
</dbReference>
<dbReference type="RefSeq" id="WP_203713539.1">
    <property type="nucleotide sequence ID" value="NZ_BONE01000022.1"/>
</dbReference>
<dbReference type="InterPro" id="IPR039425">
    <property type="entry name" value="RNA_pol_sigma-70-like"/>
</dbReference>
<dbReference type="Proteomes" id="UP000604117">
    <property type="component" value="Unassembled WGS sequence"/>
</dbReference>
<evidence type="ECO:0000256" key="1">
    <source>
        <dbReference type="ARBA" id="ARBA00010641"/>
    </source>
</evidence>
<comment type="similarity">
    <text evidence="1">Belongs to the sigma-70 factor family. ECF subfamily.</text>
</comment>
<evidence type="ECO:0000259" key="5">
    <source>
        <dbReference type="Pfam" id="PF04542"/>
    </source>
</evidence>
<dbReference type="SUPFAM" id="SSF88659">
    <property type="entry name" value="Sigma3 and sigma4 domains of RNA polymerase sigma factors"/>
    <property type="match status" value="1"/>
</dbReference>
<dbReference type="InterPro" id="IPR013324">
    <property type="entry name" value="RNA_pol_sigma_r3/r4-like"/>
</dbReference>
<dbReference type="EMBL" id="BONE01000022">
    <property type="protein sequence ID" value="GIF73558.1"/>
    <property type="molecule type" value="Genomic_DNA"/>
</dbReference>
<keyword evidence="7" id="KW-0240">DNA-directed RNA polymerase</keyword>
<gene>
    <name evidence="7" type="primary">rpoE_15</name>
    <name evidence="7" type="ORF">Asi02nite_30760</name>
</gene>
<dbReference type="InterPro" id="IPR013249">
    <property type="entry name" value="RNA_pol_sigma70_r4_t2"/>
</dbReference>
<evidence type="ECO:0000259" key="6">
    <source>
        <dbReference type="Pfam" id="PF08281"/>
    </source>
</evidence>
<dbReference type="InterPro" id="IPR013325">
    <property type="entry name" value="RNA_pol_sigma_r2"/>
</dbReference>
<keyword evidence="4" id="KW-0804">Transcription</keyword>
<keyword evidence="2" id="KW-0805">Transcription regulation</keyword>
<feature type="domain" description="RNA polymerase sigma factor 70 region 4 type 2" evidence="6">
    <location>
        <begin position="138"/>
        <end position="190"/>
    </location>
</feature>
<dbReference type="PANTHER" id="PTHR43133">
    <property type="entry name" value="RNA POLYMERASE ECF-TYPE SIGMA FACTO"/>
    <property type="match status" value="1"/>
</dbReference>
<evidence type="ECO:0000256" key="4">
    <source>
        <dbReference type="ARBA" id="ARBA00023163"/>
    </source>
</evidence>
<sequence length="209" mass="23382">MIEQRLVAESGRREGDESEADDAVIVRRSHLEPEVFAVLFRRHASVIKRYIARRIGPHDAEDVLADTFLEAFRQRQRYDSSLVDARPWLYGIATNRLGRFRRTELKQLRAMERTGIDPVLVCFTDRSDARVGAKLMSQRLAGALGRLSAGQRDALLLIAWAELTYEETAAALGVPVGTVRSRISRARRALRDALGGVDPTAIQEGSFHG</sequence>
<evidence type="ECO:0000313" key="7">
    <source>
        <dbReference type="EMBL" id="GIF73558.1"/>
    </source>
</evidence>
<protein>
    <submittedName>
        <fullName evidence="7">DNA-directed RNA polymerase sigma-70 factor</fullName>
    </submittedName>
</protein>
<keyword evidence="8" id="KW-1185">Reference proteome</keyword>
<dbReference type="GO" id="GO:0000428">
    <property type="term" value="C:DNA-directed RNA polymerase complex"/>
    <property type="evidence" value="ECO:0007669"/>
    <property type="project" value="UniProtKB-KW"/>
</dbReference>
<evidence type="ECO:0000256" key="3">
    <source>
        <dbReference type="ARBA" id="ARBA00023082"/>
    </source>
</evidence>
<name>A0ABQ4CQH9_9ACTN</name>
<proteinExistence type="inferred from homology"/>
<keyword evidence="3" id="KW-0731">Sigma factor</keyword>
<dbReference type="InterPro" id="IPR007627">
    <property type="entry name" value="RNA_pol_sigma70_r2"/>
</dbReference>
<evidence type="ECO:0000313" key="8">
    <source>
        <dbReference type="Proteomes" id="UP000604117"/>
    </source>
</evidence>
<dbReference type="PANTHER" id="PTHR43133:SF25">
    <property type="entry name" value="RNA POLYMERASE SIGMA FACTOR RFAY-RELATED"/>
    <property type="match status" value="1"/>
</dbReference>
<organism evidence="7 8">
    <name type="scientific">Asanoa siamensis</name>
    <dbReference type="NCBI Taxonomy" id="926357"/>
    <lineage>
        <taxon>Bacteria</taxon>
        <taxon>Bacillati</taxon>
        <taxon>Actinomycetota</taxon>
        <taxon>Actinomycetes</taxon>
        <taxon>Micromonosporales</taxon>
        <taxon>Micromonosporaceae</taxon>
        <taxon>Asanoa</taxon>
    </lineage>
</organism>
<dbReference type="InterPro" id="IPR036388">
    <property type="entry name" value="WH-like_DNA-bd_sf"/>
</dbReference>
<accession>A0ABQ4CQH9</accession>
<evidence type="ECO:0000256" key="2">
    <source>
        <dbReference type="ARBA" id="ARBA00023015"/>
    </source>
</evidence>
<dbReference type="Gene3D" id="1.10.10.10">
    <property type="entry name" value="Winged helix-like DNA-binding domain superfamily/Winged helix DNA-binding domain"/>
    <property type="match status" value="1"/>
</dbReference>
<reference evidence="7 8" key="1">
    <citation type="submission" date="2021-01" db="EMBL/GenBank/DDBJ databases">
        <title>Whole genome shotgun sequence of Asanoa siamensis NBRC 107932.</title>
        <authorList>
            <person name="Komaki H."/>
            <person name="Tamura T."/>
        </authorList>
    </citation>
    <scope>NUCLEOTIDE SEQUENCE [LARGE SCALE GENOMIC DNA]</scope>
    <source>
        <strain evidence="7 8">NBRC 107932</strain>
    </source>
</reference>
<comment type="caution">
    <text evidence="7">The sequence shown here is derived from an EMBL/GenBank/DDBJ whole genome shotgun (WGS) entry which is preliminary data.</text>
</comment>